<protein>
    <submittedName>
        <fullName evidence="1">Uncharacterized protein</fullName>
    </submittedName>
</protein>
<evidence type="ECO:0000313" key="1">
    <source>
        <dbReference type="EMBL" id="KAH3877157.1"/>
    </source>
</evidence>
<dbReference type="EMBL" id="JAIWYP010000001">
    <property type="protein sequence ID" value="KAH3877157.1"/>
    <property type="molecule type" value="Genomic_DNA"/>
</dbReference>
<keyword evidence="2" id="KW-1185">Reference proteome</keyword>
<sequence length="103" mass="12215">MFHPKCVNTGNPFPGSIKDLHRMTKRKARLHKKAKITNNWDTYKRYQKHCKKDFKKAEIDYINNTIQSGLDENNTKPFWRYVKSRRKDNTGVAPLKKIGSTYE</sequence>
<gene>
    <name evidence="1" type="ORF">DPMN_001014</name>
</gene>
<proteinExistence type="predicted"/>
<name>A0A9D4RSN9_DREPO</name>
<dbReference type="Proteomes" id="UP000828390">
    <property type="component" value="Unassembled WGS sequence"/>
</dbReference>
<evidence type="ECO:0000313" key="2">
    <source>
        <dbReference type="Proteomes" id="UP000828390"/>
    </source>
</evidence>
<accession>A0A9D4RSN9</accession>
<organism evidence="1 2">
    <name type="scientific">Dreissena polymorpha</name>
    <name type="common">Zebra mussel</name>
    <name type="synonym">Mytilus polymorpha</name>
    <dbReference type="NCBI Taxonomy" id="45954"/>
    <lineage>
        <taxon>Eukaryota</taxon>
        <taxon>Metazoa</taxon>
        <taxon>Spiralia</taxon>
        <taxon>Lophotrochozoa</taxon>
        <taxon>Mollusca</taxon>
        <taxon>Bivalvia</taxon>
        <taxon>Autobranchia</taxon>
        <taxon>Heteroconchia</taxon>
        <taxon>Euheterodonta</taxon>
        <taxon>Imparidentia</taxon>
        <taxon>Neoheterodontei</taxon>
        <taxon>Myida</taxon>
        <taxon>Dreissenoidea</taxon>
        <taxon>Dreissenidae</taxon>
        <taxon>Dreissena</taxon>
    </lineage>
</organism>
<dbReference type="AlphaFoldDB" id="A0A9D4RSN9"/>
<reference evidence="1" key="1">
    <citation type="journal article" date="2019" name="bioRxiv">
        <title>The Genome of the Zebra Mussel, Dreissena polymorpha: A Resource for Invasive Species Research.</title>
        <authorList>
            <person name="McCartney M.A."/>
            <person name="Auch B."/>
            <person name="Kono T."/>
            <person name="Mallez S."/>
            <person name="Zhang Y."/>
            <person name="Obille A."/>
            <person name="Becker A."/>
            <person name="Abrahante J.E."/>
            <person name="Garbe J."/>
            <person name="Badalamenti J.P."/>
            <person name="Herman A."/>
            <person name="Mangelson H."/>
            <person name="Liachko I."/>
            <person name="Sullivan S."/>
            <person name="Sone E.D."/>
            <person name="Koren S."/>
            <person name="Silverstein K.A.T."/>
            <person name="Beckman K.B."/>
            <person name="Gohl D.M."/>
        </authorList>
    </citation>
    <scope>NUCLEOTIDE SEQUENCE</scope>
    <source>
        <strain evidence="1">Duluth1</strain>
        <tissue evidence="1">Whole animal</tissue>
    </source>
</reference>
<reference evidence="1" key="2">
    <citation type="submission" date="2020-11" db="EMBL/GenBank/DDBJ databases">
        <authorList>
            <person name="McCartney M.A."/>
            <person name="Auch B."/>
            <person name="Kono T."/>
            <person name="Mallez S."/>
            <person name="Becker A."/>
            <person name="Gohl D.M."/>
            <person name="Silverstein K.A.T."/>
            <person name="Koren S."/>
            <person name="Bechman K.B."/>
            <person name="Herman A."/>
            <person name="Abrahante J.E."/>
            <person name="Garbe J."/>
        </authorList>
    </citation>
    <scope>NUCLEOTIDE SEQUENCE</scope>
    <source>
        <strain evidence="1">Duluth1</strain>
        <tissue evidence="1">Whole animal</tissue>
    </source>
</reference>
<comment type="caution">
    <text evidence="1">The sequence shown here is derived from an EMBL/GenBank/DDBJ whole genome shotgun (WGS) entry which is preliminary data.</text>
</comment>